<dbReference type="PANTHER" id="PTHR22803">
    <property type="entry name" value="MANNOSE, PHOSPHOLIPASE, LECTIN RECEPTOR RELATED"/>
    <property type="match status" value="1"/>
</dbReference>
<feature type="domain" description="C-type lectin" evidence="3">
    <location>
        <begin position="35"/>
        <end position="154"/>
    </location>
</feature>
<evidence type="ECO:0000313" key="5">
    <source>
        <dbReference type="EMBL" id="VTJ51260.1"/>
    </source>
</evidence>
<gene>
    <name evidence="4" type="ORF">GHT09_000748</name>
    <name evidence="5" type="ORF">MONAX_5E016063</name>
</gene>
<reference evidence="5 6" key="1">
    <citation type="submission" date="2019-04" db="EMBL/GenBank/DDBJ databases">
        <authorList>
            <person name="Alioto T."/>
            <person name="Alioto T."/>
        </authorList>
    </citation>
    <scope>NUCLEOTIDE SEQUENCE [LARGE SCALE GENOMIC DNA]</scope>
</reference>
<reference evidence="4" key="2">
    <citation type="submission" date="2020-08" db="EMBL/GenBank/DDBJ databases">
        <authorList>
            <person name="Shumante A."/>
            <person name="Zimin A.V."/>
            <person name="Puiu D."/>
            <person name="Salzberg S.L."/>
        </authorList>
    </citation>
    <scope>NUCLEOTIDE SEQUENCE</scope>
    <source>
        <strain evidence="4">WC2-LM</strain>
        <tissue evidence="4">Liver</tissue>
    </source>
</reference>
<evidence type="ECO:0000256" key="2">
    <source>
        <dbReference type="SAM" id="SignalP"/>
    </source>
</evidence>
<sequence>MSVAHLLLLGLALRLRAIIANPEEGSFCSKSQVAFRDACYEFVSLGHTFRGAQSWCEGQGGHLVFIRDEGTQRFLQMHISQDREWWIGLTGTSAHNGTTGGLGTWLDTSNVSYSNWQQGQATPAPDTCGYIGRGPSSQWAASDDCTQALAFVCEFGVGQSLACGGLNATMHCGSGEVIQIQDAFYGRQTPHYCTQEDLPPSDLEKDCSWVSVKDEVAGVSRDLGAKGPVTSQLSIGDEAGGDKEKHRWGLGEWEGVCKALQAEGSVVQGLQSVQPVPA</sequence>
<feature type="chain" id="PRO_5033478589" description="C-type lectin domain-containing protein" evidence="2">
    <location>
        <begin position="21"/>
        <end position="278"/>
    </location>
</feature>
<dbReference type="Proteomes" id="UP000335636">
    <property type="component" value="Unassembled WGS sequence"/>
</dbReference>
<dbReference type="FunFam" id="3.10.100.10:FF:000073">
    <property type="entry name" value="Polycystic kidney disease protein 1-like 2"/>
    <property type="match status" value="1"/>
</dbReference>
<dbReference type="InterPro" id="IPR016186">
    <property type="entry name" value="C-type_lectin-like/link_sf"/>
</dbReference>
<dbReference type="Gene3D" id="2.60.120.740">
    <property type="match status" value="1"/>
</dbReference>
<dbReference type="InterPro" id="IPR016187">
    <property type="entry name" value="CTDL_fold"/>
</dbReference>
<evidence type="ECO:0000259" key="3">
    <source>
        <dbReference type="PROSITE" id="PS50041"/>
    </source>
</evidence>
<feature type="signal peptide" evidence="2">
    <location>
        <begin position="1"/>
        <end position="20"/>
    </location>
</feature>
<dbReference type="EMBL" id="CABDUW010000003">
    <property type="protein sequence ID" value="VTJ51260.1"/>
    <property type="molecule type" value="Genomic_DNA"/>
</dbReference>
<evidence type="ECO:0000256" key="1">
    <source>
        <dbReference type="ARBA" id="ARBA00022734"/>
    </source>
</evidence>
<accession>A0A5E4A204</accession>
<dbReference type="Proteomes" id="UP000662637">
    <property type="component" value="Unassembled WGS sequence"/>
</dbReference>
<proteinExistence type="predicted"/>
<protein>
    <recommendedName>
        <fullName evidence="3">C-type lectin domain-containing protein</fullName>
    </recommendedName>
</protein>
<dbReference type="PROSITE" id="PS50041">
    <property type="entry name" value="C_TYPE_LECTIN_2"/>
    <property type="match status" value="1"/>
</dbReference>
<dbReference type="GO" id="GO:0030246">
    <property type="term" value="F:carbohydrate binding"/>
    <property type="evidence" value="ECO:0007669"/>
    <property type="project" value="UniProtKB-KW"/>
</dbReference>
<dbReference type="SUPFAM" id="SSF56436">
    <property type="entry name" value="C-type lectin-like"/>
    <property type="match status" value="1"/>
</dbReference>
<dbReference type="CDD" id="cd00037">
    <property type="entry name" value="CLECT"/>
    <property type="match status" value="1"/>
</dbReference>
<dbReference type="Pfam" id="PF00059">
    <property type="entry name" value="Lectin_C"/>
    <property type="match status" value="1"/>
</dbReference>
<keyword evidence="6" id="KW-1185">Reference proteome</keyword>
<dbReference type="Gene3D" id="3.10.100.10">
    <property type="entry name" value="Mannose-Binding Protein A, subunit A"/>
    <property type="match status" value="1"/>
</dbReference>
<keyword evidence="2" id="KW-0732">Signal</keyword>
<dbReference type="SMART" id="SM00034">
    <property type="entry name" value="CLECT"/>
    <property type="match status" value="1"/>
</dbReference>
<keyword evidence="1" id="KW-0430">Lectin</keyword>
<dbReference type="EMBL" id="WJEC01000026">
    <property type="protein sequence ID" value="KAF7486793.1"/>
    <property type="molecule type" value="Genomic_DNA"/>
</dbReference>
<dbReference type="InterPro" id="IPR001304">
    <property type="entry name" value="C-type_lectin-like"/>
</dbReference>
<name>A0A5E4A204_MARMO</name>
<dbReference type="InterPro" id="IPR050111">
    <property type="entry name" value="C-type_lectin/snaclec_domain"/>
</dbReference>
<evidence type="ECO:0000313" key="4">
    <source>
        <dbReference type="EMBL" id="KAF7486793.1"/>
    </source>
</evidence>
<dbReference type="InterPro" id="IPR043159">
    <property type="entry name" value="Lectin_gal-bd_sf"/>
</dbReference>
<organism evidence="5 6">
    <name type="scientific">Marmota monax</name>
    <name type="common">Woodchuck</name>
    <dbReference type="NCBI Taxonomy" id="9995"/>
    <lineage>
        <taxon>Eukaryota</taxon>
        <taxon>Metazoa</taxon>
        <taxon>Chordata</taxon>
        <taxon>Craniata</taxon>
        <taxon>Vertebrata</taxon>
        <taxon>Euteleostomi</taxon>
        <taxon>Mammalia</taxon>
        <taxon>Eutheria</taxon>
        <taxon>Euarchontoglires</taxon>
        <taxon>Glires</taxon>
        <taxon>Rodentia</taxon>
        <taxon>Sciuromorpha</taxon>
        <taxon>Sciuridae</taxon>
        <taxon>Xerinae</taxon>
        <taxon>Marmotini</taxon>
        <taxon>Marmota</taxon>
    </lineage>
</organism>
<evidence type="ECO:0000313" key="6">
    <source>
        <dbReference type="Proteomes" id="UP000335636"/>
    </source>
</evidence>
<dbReference type="AlphaFoldDB" id="A0A5E4A204"/>